<dbReference type="AlphaFoldDB" id="M5PCK4"/>
<name>M5PCK4_9BACI</name>
<protein>
    <submittedName>
        <fullName evidence="1">Sporulation protein YuzC</fullName>
    </submittedName>
</protein>
<dbReference type="EMBL" id="AOFM01000009">
    <property type="protein sequence ID" value="EME72982.1"/>
    <property type="molecule type" value="Genomic_DNA"/>
</dbReference>
<organism evidence="1 2">
    <name type="scientific">Bacillus sonorensis L12</name>
    <dbReference type="NCBI Taxonomy" id="1274524"/>
    <lineage>
        <taxon>Bacteria</taxon>
        <taxon>Bacillati</taxon>
        <taxon>Bacillota</taxon>
        <taxon>Bacilli</taxon>
        <taxon>Bacillales</taxon>
        <taxon>Bacillaceae</taxon>
        <taxon>Bacillus</taxon>
    </lineage>
</organism>
<reference evidence="1 2" key="1">
    <citation type="journal article" date="2013" name="Genome Announc.">
        <title>Draft Whole-Genome Sequence of Bacillus sonorensis Strain L12, a Source of Nonribosomal Lipopeptides.</title>
        <authorList>
            <person name="Adimpong D.B."/>
            <person name="Sorensen K.I."/>
            <person name="Nielsen D.S."/>
            <person name="Thorsen L."/>
            <person name="Rasmussen T.B."/>
            <person name="Derkx P.M."/>
            <person name="Jespersen L."/>
        </authorList>
    </citation>
    <scope>NUCLEOTIDE SEQUENCE [LARGE SCALE GENOMIC DNA]</scope>
    <source>
        <strain evidence="1 2">L12</strain>
    </source>
</reference>
<accession>M5PCK4</accession>
<dbReference type="Proteomes" id="UP000011907">
    <property type="component" value="Unassembled WGS sequence"/>
</dbReference>
<comment type="caution">
    <text evidence="1">The sequence shown here is derived from an EMBL/GenBank/DDBJ whole genome shotgun (WGS) entry which is preliminary data.</text>
</comment>
<dbReference type="Pfam" id="PF26344">
    <property type="entry name" value="YuzC"/>
    <property type="match status" value="1"/>
</dbReference>
<gene>
    <name evidence="1" type="ORF">BSONL12_14629</name>
</gene>
<dbReference type="OrthoDB" id="2615349at2"/>
<sequence length="108" mass="12459">MINTYWAYPHHYYRQIFPEVKTTMLLRSAKEAHSLMADGQRILNRLASSQDLARRIMTAAQSSQKETVKSLLRQTGIHSQLDVSFNPDGIHIVLINPYSTMSLILRWS</sequence>
<dbReference type="PATRIC" id="fig|1274524.3.peg.3163"/>
<dbReference type="InterPro" id="IPR058870">
    <property type="entry name" value="YuzC"/>
</dbReference>
<evidence type="ECO:0000313" key="1">
    <source>
        <dbReference type="EMBL" id="EME72982.1"/>
    </source>
</evidence>
<evidence type="ECO:0000313" key="2">
    <source>
        <dbReference type="Proteomes" id="UP000011907"/>
    </source>
</evidence>
<proteinExistence type="predicted"/>